<protein>
    <recommendedName>
        <fullName evidence="4">Transmembrane protein</fullName>
    </recommendedName>
</protein>
<feature type="transmembrane region" description="Helical" evidence="1">
    <location>
        <begin position="107"/>
        <end position="129"/>
    </location>
</feature>
<keyword evidence="1" id="KW-0812">Transmembrane</keyword>
<keyword evidence="1" id="KW-0472">Membrane</keyword>
<proteinExistence type="predicted"/>
<dbReference type="AlphaFoldDB" id="A0AAN7U4T1"/>
<name>A0AAN7U4T1_9MYCE</name>
<evidence type="ECO:0008006" key="4">
    <source>
        <dbReference type="Google" id="ProtNLM"/>
    </source>
</evidence>
<sequence>MIKNSLNLLKNIPKSSIPLINGIKTNSSIFTNITSKNLICDKNSMQNDLLIKFNSSRISLFKNNFNGADKTIKQFNNNRFYSSFKQPPPPLSSGRGPIVVKSKKEAFVIYITMLLAIACLSILYYIWYLKYKRLELAKKSIEELENLTEDDIRKLIEESKLKKKNEPKTPLSVPDRIHK</sequence>
<comment type="caution">
    <text evidence="2">The sequence shown here is derived from an EMBL/GenBank/DDBJ whole genome shotgun (WGS) entry which is preliminary data.</text>
</comment>
<reference evidence="2 3" key="1">
    <citation type="submission" date="2023-11" db="EMBL/GenBank/DDBJ databases">
        <title>Dfirmibasis_genome.</title>
        <authorList>
            <person name="Edelbroek B."/>
            <person name="Kjellin J."/>
            <person name="Jerlstrom-Hultqvist J."/>
            <person name="Soderbom F."/>
        </authorList>
    </citation>
    <scope>NUCLEOTIDE SEQUENCE [LARGE SCALE GENOMIC DNA]</scope>
    <source>
        <strain evidence="2 3">TNS-C-14</strain>
    </source>
</reference>
<accession>A0AAN7U4T1</accession>
<evidence type="ECO:0000313" key="3">
    <source>
        <dbReference type="Proteomes" id="UP001344447"/>
    </source>
</evidence>
<dbReference type="Proteomes" id="UP001344447">
    <property type="component" value="Unassembled WGS sequence"/>
</dbReference>
<evidence type="ECO:0000256" key="1">
    <source>
        <dbReference type="SAM" id="Phobius"/>
    </source>
</evidence>
<gene>
    <name evidence="2" type="ORF">RB653_008478</name>
</gene>
<keyword evidence="3" id="KW-1185">Reference proteome</keyword>
<keyword evidence="1" id="KW-1133">Transmembrane helix</keyword>
<dbReference type="EMBL" id="JAVFKY010000003">
    <property type="protein sequence ID" value="KAK5578805.1"/>
    <property type="molecule type" value="Genomic_DNA"/>
</dbReference>
<organism evidence="2 3">
    <name type="scientific">Dictyostelium firmibasis</name>
    <dbReference type="NCBI Taxonomy" id="79012"/>
    <lineage>
        <taxon>Eukaryota</taxon>
        <taxon>Amoebozoa</taxon>
        <taxon>Evosea</taxon>
        <taxon>Eumycetozoa</taxon>
        <taxon>Dictyostelia</taxon>
        <taxon>Dictyosteliales</taxon>
        <taxon>Dictyosteliaceae</taxon>
        <taxon>Dictyostelium</taxon>
    </lineage>
</organism>
<evidence type="ECO:0000313" key="2">
    <source>
        <dbReference type="EMBL" id="KAK5578805.1"/>
    </source>
</evidence>